<dbReference type="GO" id="GO:0005634">
    <property type="term" value="C:nucleus"/>
    <property type="evidence" value="ECO:0007669"/>
    <property type="project" value="UniProtKB-SubCell"/>
</dbReference>
<dbReference type="EMBL" id="CAJPDT010000106">
    <property type="protein sequence ID" value="CAF9938158.1"/>
    <property type="molecule type" value="Genomic_DNA"/>
</dbReference>
<keyword evidence="2" id="KW-0805">Transcription regulation</keyword>
<dbReference type="Proteomes" id="UP000664534">
    <property type="component" value="Unassembled WGS sequence"/>
</dbReference>
<dbReference type="InterPro" id="IPR051089">
    <property type="entry name" value="prtT"/>
</dbReference>
<dbReference type="GO" id="GO:0000976">
    <property type="term" value="F:transcription cis-regulatory region binding"/>
    <property type="evidence" value="ECO:0007669"/>
    <property type="project" value="TreeGrafter"/>
</dbReference>
<name>A0A8H3GDG6_9LECA</name>
<reference evidence="6" key="1">
    <citation type="submission" date="2021-03" db="EMBL/GenBank/DDBJ databases">
        <authorList>
            <person name="Tagirdzhanova G."/>
        </authorList>
    </citation>
    <scope>NUCLEOTIDE SEQUENCE</scope>
</reference>
<keyword evidence="7" id="KW-1185">Reference proteome</keyword>
<gene>
    <name evidence="6" type="ORF">IMSHALPRED_000687</name>
</gene>
<keyword evidence="4" id="KW-0804">Transcription</keyword>
<evidence type="ECO:0000313" key="6">
    <source>
        <dbReference type="EMBL" id="CAF9938158.1"/>
    </source>
</evidence>
<organism evidence="6 7">
    <name type="scientific">Imshaugia aleurites</name>
    <dbReference type="NCBI Taxonomy" id="172621"/>
    <lineage>
        <taxon>Eukaryota</taxon>
        <taxon>Fungi</taxon>
        <taxon>Dikarya</taxon>
        <taxon>Ascomycota</taxon>
        <taxon>Pezizomycotina</taxon>
        <taxon>Lecanoromycetes</taxon>
        <taxon>OSLEUM clade</taxon>
        <taxon>Lecanoromycetidae</taxon>
        <taxon>Lecanorales</taxon>
        <taxon>Lecanorineae</taxon>
        <taxon>Parmeliaceae</taxon>
        <taxon>Imshaugia</taxon>
    </lineage>
</organism>
<sequence>MSISAKSTAQQVALGKEVRITMGREMLVEGKNNLDLLLGILVFIAWGQYHIHDKPVITQITRLAMELVVNLGLQKPPLKEPTQVMLNLDERGCPSRPFTPSARTAEERRAVLGCFLLSSVYEPSSQSLQATRWLIKNRVSSYFQRVDALRWTPYLDECITVLAENREYPSDALLVQLVKLQLIVEKVGHAPWHDGRGDTTGSARAPSIFYLKSLQAHLRDFKVNIPPEYQKNGKAMSQIIHRTLIGTCTDVLLLYLYSTELRVNEIALSRVRVVCDSPKFERLDLLYACLHATKSWFDLFHSLPSASYVGFSIQMFTQMAHCIISLFRLLTFDDPSWDRGLAQDTANLSQILGQIIEIASQVKVVAGLDQGASEDNDIFSVLARTIRSIKIWWDAKLAAESANSMALDETLGETAMEFWDDVWLKDILAQGEFHFDQTV</sequence>
<evidence type="ECO:0000313" key="7">
    <source>
        <dbReference type="Proteomes" id="UP000664534"/>
    </source>
</evidence>
<evidence type="ECO:0000256" key="3">
    <source>
        <dbReference type="ARBA" id="ARBA00023125"/>
    </source>
</evidence>
<proteinExistence type="predicted"/>
<dbReference type="OrthoDB" id="1600564at2759"/>
<evidence type="ECO:0000256" key="2">
    <source>
        <dbReference type="ARBA" id="ARBA00023015"/>
    </source>
</evidence>
<dbReference type="AlphaFoldDB" id="A0A8H3GDG6"/>
<comment type="caution">
    <text evidence="6">The sequence shown here is derived from an EMBL/GenBank/DDBJ whole genome shotgun (WGS) entry which is preliminary data.</text>
</comment>
<keyword evidence="5" id="KW-0539">Nucleus</keyword>
<keyword evidence="3" id="KW-0238">DNA-binding</keyword>
<evidence type="ECO:0000256" key="1">
    <source>
        <dbReference type="ARBA" id="ARBA00004123"/>
    </source>
</evidence>
<dbReference type="PANTHER" id="PTHR31845:SF32">
    <property type="entry name" value="MISCELLANEOUS ZN(II)2CYS6 TRANSCRIPTION FACTOR (EUROFUNG)-RELATED"/>
    <property type="match status" value="1"/>
</dbReference>
<dbReference type="GO" id="GO:0000981">
    <property type="term" value="F:DNA-binding transcription factor activity, RNA polymerase II-specific"/>
    <property type="evidence" value="ECO:0007669"/>
    <property type="project" value="TreeGrafter"/>
</dbReference>
<evidence type="ECO:0000256" key="4">
    <source>
        <dbReference type="ARBA" id="ARBA00023163"/>
    </source>
</evidence>
<accession>A0A8H3GDG6</accession>
<dbReference type="PANTHER" id="PTHR31845">
    <property type="entry name" value="FINGER DOMAIN PROTEIN, PUTATIVE-RELATED"/>
    <property type="match status" value="1"/>
</dbReference>
<protein>
    <submittedName>
        <fullName evidence="6">Uncharacterized protein</fullName>
    </submittedName>
</protein>
<comment type="subcellular location">
    <subcellularLocation>
        <location evidence="1">Nucleus</location>
    </subcellularLocation>
</comment>
<evidence type="ECO:0000256" key="5">
    <source>
        <dbReference type="ARBA" id="ARBA00023242"/>
    </source>
</evidence>